<keyword evidence="3" id="KW-1185">Reference proteome</keyword>
<accession>A0AAE1DM33</accession>
<sequence>MISVAGAKGTLHLVTKGDHFRPLGISGEATLERNAQAMPTSLPDRGVLRRDPPDETPPRGSDQGVVKQKMNSPLPPGRAPLSALACATRALQKKK</sequence>
<dbReference type="AlphaFoldDB" id="A0AAE1DM33"/>
<dbReference type="EMBL" id="JAWDGP010003417">
    <property type="protein sequence ID" value="KAK3774418.1"/>
    <property type="molecule type" value="Genomic_DNA"/>
</dbReference>
<evidence type="ECO:0000313" key="2">
    <source>
        <dbReference type="EMBL" id="KAK3774418.1"/>
    </source>
</evidence>
<comment type="caution">
    <text evidence="2">The sequence shown here is derived from an EMBL/GenBank/DDBJ whole genome shotgun (WGS) entry which is preliminary data.</text>
</comment>
<protein>
    <submittedName>
        <fullName evidence="2">Uncharacterized protein</fullName>
    </submittedName>
</protein>
<feature type="compositionally biased region" description="Basic and acidic residues" evidence="1">
    <location>
        <begin position="46"/>
        <end position="57"/>
    </location>
</feature>
<gene>
    <name evidence="2" type="ORF">RRG08_003310</name>
</gene>
<name>A0AAE1DM33_9GAST</name>
<evidence type="ECO:0000256" key="1">
    <source>
        <dbReference type="SAM" id="MobiDB-lite"/>
    </source>
</evidence>
<proteinExistence type="predicted"/>
<organism evidence="2 3">
    <name type="scientific">Elysia crispata</name>
    <name type="common">lettuce slug</name>
    <dbReference type="NCBI Taxonomy" id="231223"/>
    <lineage>
        <taxon>Eukaryota</taxon>
        <taxon>Metazoa</taxon>
        <taxon>Spiralia</taxon>
        <taxon>Lophotrochozoa</taxon>
        <taxon>Mollusca</taxon>
        <taxon>Gastropoda</taxon>
        <taxon>Heterobranchia</taxon>
        <taxon>Euthyneura</taxon>
        <taxon>Panpulmonata</taxon>
        <taxon>Sacoglossa</taxon>
        <taxon>Placobranchoidea</taxon>
        <taxon>Plakobranchidae</taxon>
        <taxon>Elysia</taxon>
    </lineage>
</organism>
<dbReference type="Proteomes" id="UP001283361">
    <property type="component" value="Unassembled WGS sequence"/>
</dbReference>
<reference evidence="2" key="1">
    <citation type="journal article" date="2023" name="G3 (Bethesda)">
        <title>A reference genome for the long-term kleptoplast-retaining sea slug Elysia crispata morphotype clarki.</title>
        <authorList>
            <person name="Eastman K.E."/>
            <person name="Pendleton A.L."/>
            <person name="Shaikh M.A."/>
            <person name="Suttiyut T."/>
            <person name="Ogas R."/>
            <person name="Tomko P."/>
            <person name="Gavelis G."/>
            <person name="Widhalm J.R."/>
            <person name="Wisecaver J.H."/>
        </authorList>
    </citation>
    <scope>NUCLEOTIDE SEQUENCE</scope>
    <source>
        <strain evidence="2">ECLA1</strain>
    </source>
</reference>
<feature type="region of interest" description="Disordered" evidence="1">
    <location>
        <begin position="22"/>
        <end position="95"/>
    </location>
</feature>
<evidence type="ECO:0000313" key="3">
    <source>
        <dbReference type="Proteomes" id="UP001283361"/>
    </source>
</evidence>